<sequence>MDETKNITQLQVRYEETDQMGVVHHSKYAVWFEVGRTQMIRQLGYSYGDLEKRGILLPVVDLQCRFVSPARYEDQVQVITQVSEARGPKLAFSYEIRHAGDDTLIAKGSTVHLWVNADMKRINLKRVAPDVYDVVTGCLSDR</sequence>
<dbReference type="PANTHER" id="PTHR31793:SF27">
    <property type="entry name" value="NOVEL THIOESTERASE SUPERFAMILY DOMAIN AND SAPOSIN A-TYPE DOMAIN CONTAINING PROTEIN (0610012H03RIK)"/>
    <property type="match status" value="1"/>
</dbReference>
<proteinExistence type="inferred from homology"/>
<evidence type="ECO:0000313" key="3">
    <source>
        <dbReference type="EMBL" id="QKG83956.1"/>
    </source>
</evidence>
<dbReference type="EMBL" id="CP048104">
    <property type="protein sequence ID" value="QKG83956.1"/>
    <property type="molecule type" value="Genomic_DNA"/>
</dbReference>
<gene>
    <name evidence="3" type="ORF">GXN76_05340</name>
</gene>
<evidence type="ECO:0000256" key="2">
    <source>
        <dbReference type="ARBA" id="ARBA00022801"/>
    </source>
</evidence>
<dbReference type="GO" id="GO:0047617">
    <property type="term" value="F:fatty acyl-CoA hydrolase activity"/>
    <property type="evidence" value="ECO:0007669"/>
    <property type="project" value="TreeGrafter"/>
</dbReference>
<dbReference type="PANTHER" id="PTHR31793">
    <property type="entry name" value="4-HYDROXYBENZOYL-COA THIOESTERASE FAMILY MEMBER"/>
    <property type="match status" value="1"/>
</dbReference>
<keyword evidence="4" id="KW-1185">Reference proteome</keyword>
<dbReference type="RefSeq" id="WP_173221186.1">
    <property type="nucleotide sequence ID" value="NZ_CP048104.1"/>
</dbReference>
<dbReference type="NCBIfam" id="TIGR00051">
    <property type="entry name" value="YbgC/FadM family acyl-CoA thioesterase"/>
    <property type="match status" value="1"/>
</dbReference>
<evidence type="ECO:0000256" key="1">
    <source>
        <dbReference type="ARBA" id="ARBA00005953"/>
    </source>
</evidence>
<dbReference type="Proteomes" id="UP000503088">
    <property type="component" value="Chromosome"/>
</dbReference>
<name>A0A7D4C5P0_9BACL</name>
<dbReference type="AlphaFoldDB" id="A0A7D4C5P0"/>
<dbReference type="PIRSF" id="PIRSF003230">
    <property type="entry name" value="YbgC"/>
    <property type="match status" value="1"/>
</dbReference>
<dbReference type="InterPro" id="IPR006684">
    <property type="entry name" value="YbgC/YbaW"/>
</dbReference>
<dbReference type="InterPro" id="IPR008272">
    <property type="entry name" value="HB-CoA_thioesterase_AS"/>
</dbReference>
<dbReference type="KEGG" id="kpul:GXN76_05340"/>
<protein>
    <submittedName>
        <fullName evidence="3">Acyl-CoA thioesterase</fullName>
    </submittedName>
</protein>
<dbReference type="Pfam" id="PF13279">
    <property type="entry name" value="4HBT_2"/>
    <property type="match status" value="1"/>
</dbReference>
<accession>A0A7D4C5P0</accession>
<dbReference type="InterPro" id="IPR029069">
    <property type="entry name" value="HotDog_dom_sf"/>
</dbReference>
<organism evidence="3 4">
    <name type="scientific">Kroppenstedtia pulmonis</name>
    <dbReference type="NCBI Taxonomy" id="1380685"/>
    <lineage>
        <taxon>Bacteria</taxon>
        <taxon>Bacillati</taxon>
        <taxon>Bacillota</taxon>
        <taxon>Bacilli</taxon>
        <taxon>Bacillales</taxon>
        <taxon>Thermoactinomycetaceae</taxon>
        <taxon>Kroppenstedtia</taxon>
    </lineage>
</organism>
<reference evidence="3 4" key="1">
    <citation type="submission" date="2020-01" db="EMBL/GenBank/DDBJ databases">
        <authorList>
            <person name="Gulvik C.A."/>
            <person name="Batra D.G."/>
        </authorList>
    </citation>
    <scope>NUCLEOTIDE SEQUENCE [LARGE SCALE GENOMIC DNA]</scope>
    <source>
        <strain evidence="3 4">W9323</strain>
    </source>
</reference>
<keyword evidence="2" id="KW-0378">Hydrolase</keyword>
<dbReference type="CDD" id="cd00586">
    <property type="entry name" value="4HBT"/>
    <property type="match status" value="1"/>
</dbReference>
<dbReference type="PROSITE" id="PS01328">
    <property type="entry name" value="4HBCOA_THIOESTERASE"/>
    <property type="match status" value="1"/>
</dbReference>
<comment type="similarity">
    <text evidence="1">Belongs to the 4-hydroxybenzoyl-CoA thioesterase family.</text>
</comment>
<dbReference type="InterPro" id="IPR050563">
    <property type="entry name" value="4-hydroxybenzoyl-CoA_TE"/>
</dbReference>
<evidence type="ECO:0000313" key="4">
    <source>
        <dbReference type="Proteomes" id="UP000503088"/>
    </source>
</evidence>
<dbReference type="SUPFAM" id="SSF54637">
    <property type="entry name" value="Thioesterase/thiol ester dehydrase-isomerase"/>
    <property type="match status" value="1"/>
</dbReference>
<dbReference type="Gene3D" id="3.10.129.10">
    <property type="entry name" value="Hotdog Thioesterase"/>
    <property type="match status" value="1"/>
</dbReference>